<feature type="non-terminal residue" evidence="2">
    <location>
        <position position="122"/>
    </location>
</feature>
<name>A0AAW1UYC1_9CUCU</name>
<sequence length="122" mass="13915">MWTLFILWLVVQRTKSFVTCRSEFCPPILKNDLITIDKGIAMKLVGIDERAGCSCRELPKVYTMCYNTNDKATPCIAFPKRVKLQTTGLLLKSTFIKEIRYGDFENLASLEFLALDANQQLS</sequence>
<protein>
    <submittedName>
        <fullName evidence="2">Uncharacterized protein</fullName>
    </submittedName>
</protein>
<gene>
    <name evidence="2" type="ORF">WA026_010979</name>
</gene>
<proteinExistence type="predicted"/>
<accession>A0AAW1UYC1</accession>
<keyword evidence="3" id="KW-1185">Reference proteome</keyword>
<reference evidence="2 3" key="1">
    <citation type="submission" date="2023-03" db="EMBL/GenBank/DDBJ databases">
        <title>Genome insight into feeding habits of ladybird beetles.</title>
        <authorList>
            <person name="Li H.-S."/>
            <person name="Huang Y.-H."/>
            <person name="Pang H."/>
        </authorList>
    </citation>
    <scope>NUCLEOTIDE SEQUENCE [LARGE SCALE GENOMIC DNA]</scope>
    <source>
        <strain evidence="2">SYSU_2023b</strain>
        <tissue evidence="2">Whole body</tissue>
    </source>
</reference>
<evidence type="ECO:0000313" key="3">
    <source>
        <dbReference type="Proteomes" id="UP001431783"/>
    </source>
</evidence>
<dbReference type="Proteomes" id="UP001431783">
    <property type="component" value="Unassembled WGS sequence"/>
</dbReference>
<comment type="caution">
    <text evidence="2">The sequence shown here is derived from an EMBL/GenBank/DDBJ whole genome shotgun (WGS) entry which is preliminary data.</text>
</comment>
<dbReference type="AlphaFoldDB" id="A0AAW1UYC1"/>
<evidence type="ECO:0000313" key="2">
    <source>
        <dbReference type="EMBL" id="KAK9885487.1"/>
    </source>
</evidence>
<organism evidence="2 3">
    <name type="scientific">Henosepilachna vigintioctopunctata</name>
    <dbReference type="NCBI Taxonomy" id="420089"/>
    <lineage>
        <taxon>Eukaryota</taxon>
        <taxon>Metazoa</taxon>
        <taxon>Ecdysozoa</taxon>
        <taxon>Arthropoda</taxon>
        <taxon>Hexapoda</taxon>
        <taxon>Insecta</taxon>
        <taxon>Pterygota</taxon>
        <taxon>Neoptera</taxon>
        <taxon>Endopterygota</taxon>
        <taxon>Coleoptera</taxon>
        <taxon>Polyphaga</taxon>
        <taxon>Cucujiformia</taxon>
        <taxon>Coccinelloidea</taxon>
        <taxon>Coccinellidae</taxon>
        <taxon>Epilachninae</taxon>
        <taxon>Epilachnini</taxon>
        <taxon>Henosepilachna</taxon>
    </lineage>
</organism>
<evidence type="ECO:0000256" key="1">
    <source>
        <dbReference type="SAM" id="SignalP"/>
    </source>
</evidence>
<feature type="signal peptide" evidence="1">
    <location>
        <begin position="1"/>
        <end position="16"/>
    </location>
</feature>
<dbReference type="EMBL" id="JARQZJ010000095">
    <property type="protein sequence ID" value="KAK9885487.1"/>
    <property type="molecule type" value="Genomic_DNA"/>
</dbReference>
<feature type="chain" id="PRO_5043654471" evidence="1">
    <location>
        <begin position="17"/>
        <end position="122"/>
    </location>
</feature>
<keyword evidence="1" id="KW-0732">Signal</keyword>